<accession>E8MAF9</accession>
<dbReference type="GO" id="GO:0016747">
    <property type="term" value="F:acyltransferase activity, transferring groups other than amino-acyl groups"/>
    <property type="evidence" value="ECO:0007669"/>
    <property type="project" value="InterPro"/>
</dbReference>
<dbReference type="Gene3D" id="3.40.630.30">
    <property type="match status" value="1"/>
</dbReference>
<protein>
    <submittedName>
        <fullName evidence="2">Acetyltransferase</fullName>
    </submittedName>
</protein>
<name>E8MAF9_PHOS4</name>
<dbReference type="InterPro" id="IPR000182">
    <property type="entry name" value="GNAT_dom"/>
</dbReference>
<proteinExistence type="predicted"/>
<reference evidence="2 3" key="1">
    <citation type="journal article" date="2012" name="Int. J. Syst. Evol. Microbiol.">
        <title>Vibrio caribbeanicus sp. nov., isolated from the marine sponge Scleritoderma cyanea.</title>
        <authorList>
            <person name="Hoffmann M."/>
            <person name="Monday S.R."/>
            <person name="Allard M.W."/>
            <person name="Strain E.A."/>
            <person name="Whittaker P."/>
            <person name="Naum M."/>
            <person name="McCarthy P.J."/>
            <person name="Lopez J.V."/>
            <person name="Fischer M."/>
            <person name="Brown E.W."/>
        </authorList>
    </citation>
    <scope>NUCLEOTIDE SEQUENCE [LARGE SCALE GENOMIC DNA]</scope>
    <source>
        <strain evidence="3">DSMZ 21326</strain>
    </source>
</reference>
<evidence type="ECO:0000313" key="2">
    <source>
        <dbReference type="EMBL" id="EGA69108.1"/>
    </source>
</evidence>
<dbReference type="PROSITE" id="PS51186">
    <property type="entry name" value="GNAT"/>
    <property type="match status" value="1"/>
</dbReference>
<dbReference type="EMBL" id="AEVT01000093">
    <property type="protein sequence ID" value="EGA69108.1"/>
    <property type="molecule type" value="Genomic_DNA"/>
</dbReference>
<sequence length="177" mass="19178">MEYTITQTNQQAIIDLFTATFSDSEGEAEGKAIGGLVEDLLTNTDLDDLMVYTASEEGQLVAAILLTRLTFDCDVNAFLLAPVAVSTASQGKGVGQGLINHALKALSGQEVELVFTYGDPRFYSKVGFEQVMQQQYPAPLPLSYPHGWLAQSLTQQPLDAIGGQSHCVAAFNKPEFW</sequence>
<dbReference type="AlphaFoldDB" id="E8MAF9"/>
<evidence type="ECO:0000313" key="3">
    <source>
        <dbReference type="Proteomes" id="UP000006228"/>
    </source>
</evidence>
<keyword evidence="2" id="KW-0808">Transferase</keyword>
<dbReference type="Pfam" id="PF13508">
    <property type="entry name" value="Acetyltransf_7"/>
    <property type="match status" value="1"/>
</dbReference>
<dbReference type="GeneID" id="95570559"/>
<dbReference type="OrthoDB" id="9797178at2"/>
<dbReference type="RefSeq" id="WP_008079347.1">
    <property type="nucleotide sequence ID" value="NZ_AEVT01000093.1"/>
</dbReference>
<dbReference type="InterPro" id="IPR016181">
    <property type="entry name" value="Acyl_CoA_acyltransferase"/>
</dbReference>
<organism evidence="2 3">
    <name type="scientific">Vibrio sinaloensis DSM 21326</name>
    <dbReference type="NCBI Taxonomy" id="945550"/>
    <lineage>
        <taxon>Bacteria</taxon>
        <taxon>Pseudomonadati</taxon>
        <taxon>Pseudomonadota</taxon>
        <taxon>Gammaproteobacteria</taxon>
        <taxon>Vibrionales</taxon>
        <taxon>Vibrionaceae</taxon>
        <taxon>Vibrio</taxon>
        <taxon>Vibrio oreintalis group</taxon>
    </lineage>
</organism>
<dbReference type="SUPFAM" id="SSF55729">
    <property type="entry name" value="Acyl-CoA N-acyltransferases (Nat)"/>
    <property type="match status" value="1"/>
</dbReference>
<gene>
    <name evidence="2" type="ORF">VISI1226_07373</name>
</gene>
<dbReference type="Proteomes" id="UP000006228">
    <property type="component" value="Unassembled WGS sequence"/>
</dbReference>
<comment type="caution">
    <text evidence="2">The sequence shown here is derived from an EMBL/GenBank/DDBJ whole genome shotgun (WGS) entry which is preliminary data.</text>
</comment>
<dbReference type="eggNOG" id="COG3153">
    <property type="taxonomic scope" value="Bacteria"/>
</dbReference>
<feature type="domain" description="N-acetyltransferase" evidence="1">
    <location>
        <begin position="1"/>
        <end position="147"/>
    </location>
</feature>
<dbReference type="CDD" id="cd04301">
    <property type="entry name" value="NAT_SF"/>
    <property type="match status" value="1"/>
</dbReference>
<evidence type="ECO:0000259" key="1">
    <source>
        <dbReference type="PROSITE" id="PS51186"/>
    </source>
</evidence>